<evidence type="ECO:0000313" key="3">
    <source>
        <dbReference type="EMBL" id="SDC65306.1"/>
    </source>
</evidence>
<evidence type="ECO:0000259" key="2">
    <source>
        <dbReference type="Pfam" id="PF02517"/>
    </source>
</evidence>
<protein>
    <submittedName>
        <fullName evidence="3">CAAX protease self-immunity</fullName>
    </submittedName>
</protein>
<sequence>MTTNKSSFRDRTCLLFEKPLFILSAITLVVILTIFTGGLGFFFGITIALITFWAKRWDWHYFGLSKPSWTKSIISGILYAIGIFLLVDVLIQPILEHLFGEIDLQSFSGVKGNLISYVTLILFMWIIAGFGEEFLFRGYIVKRLAIIFGDTNYSWLMSATITAIIFGLAHIYQGTSGVITTGIIGFIMGMIFLRHRQNLSIAMFTHGFYDMIGITLLYLGEERSITEFISKLILE</sequence>
<name>A0A1G6NDA2_9BACT</name>
<gene>
    <name evidence="3" type="ORF">SAMN05216323_10427</name>
</gene>
<organism evidence="3 4">
    <name type="scientific">Williamwhitmania taraxaci</name>
    <dbReference type="NCBI Taxonomy" id="1640674"/>
    <lineage>
        <taxon>Bacteria</taxon>
        <taxon>Pseudomonadati</taxon>
        <taxon>Bacteroidota</taxon>
        <taxon>Bacteroidia</taxon>
        <taxon>Bacteroidales</taxon>
        <taxon>Williamwhitmaniaceae</taxon>
        <taxon>Williamwhitmania</taxon>
    </lineage>
</organism>
<keyword evidence="3" id="KW-0645">Protease</keyword>
<dbReference type="STRING" id="1640674.SAMN05216323_10427"/>
<dbReference type="AlphaFoldDB" id="A0A1G6NDA2"/>
<dbReference type="GO" id="GO:0006508">
    <property type="term" value="P:proteolysis"/>
    <property type="evidence" value="ECO:0007669"/>
    <property type="project" value="UniProtKB-KW"/>
</dbReference>
<keyword evidence="3" id="KW-0378">Hydrolase</keyword>
<feature type="transmembrane region" description="Helical" evidence="1">
    <location>
        <begin position="20"/>
        <end position="53"/>
    </location>
</feature>
<feature type="domain" description="CAAX prenyl protease 2/Lysostaphin resistance protein A-like" evidence="2">
    <location>
        <begin position="117"/>
        <end position="211"/>
    </location>
</feature>
<dbReference type="GO" id="GO:0080120">
    <property type="term" value="P:CAAX-box protein maturation"/>
    <property type="evidence" value="ECO:0007669"/>
    <property type="project" value="UniProtKB-ARBA"/>
</dbReference>
<feature type="transmembrane region" description="Helical" evidence="1">
    <location>
        <begin position="177"/>
        <end position="193"/>
    </location>
</feature>
<keyword evidence="4" id="KW-1185">Reference proteome</keyword>
<evidence type="ECO:0000256" key="1">
    <source>
        <dbReference type="SAM" id="Phobius"/>
    </source>
</evidence>
<accession>A0A1G6NDA2</accession>
<dbReference type="EMBL" id="FMYP01000042">
    <property type="protein sequence ID" value="SDC65306.1"/>
    <property type="molecule type" value="Genomic_DNA"/>
</dbReference>
<feature type="transmembrane region" description="Helical" evidence="1">
    <location>
        <begin position="73"/>
        <end position="94"/>
    </location>
</feature>
<evidence type="ECO:0000313" key="4">
    <source>
        <dbReference type="Proteomes" id="UP000199452"/>
    </source>
</evidence>
<dbReference type="Proteomes" id="UP000199452">
    <property type="component" value="Unassembled WGS sequence"/>
</dbReference>
<proteinExistence type="predicted"/>
<keyword evidence="1" id="KW-1133">Transmembrane helix</keyword>
<keyword evidence="1" id="KW-0472">Membrane</keyword>
<dbReference type="GO" id="GO:0004175">
    <property type="term" value="F:endopeptidase activity"/>
    <property type="evidence" value="ECO:0007669"/>
    <property type="project" value="UniProtKB-ARBA"/>
</dbReference>
<dbReference type="InterPro" id="IPR003675">
    <property type="entry name" value="Rce1/LyrA-like_dom"/>
</dbReference>
<dbReference type="RefSeq" id="WP_092439046.1">
    <property type="nucleotide sequence ID" value="NZ_FMYP01000042.1"/>
</dbReference>
<dbReference type="OrthoDB" id="324900at2"/>
<feature type="transmembrane region" description="Helical" evidence="1">
    <location>
        <begin position="114"/>
        <end position="131"/>
    </location>
</feature>
<feature type="transmembrane region" description="Helical" evidence="1">
    <location>
        <begin position="152"/>
        <end position="171"/>
    </location>
</feature>
<keyword evidence="1" id="KW-0812">Transmembrane</keyword>
<reference evidence="3 4" key="1">
    <citation type="submission" date="2016-09" db="EMBL/GenBank/DDBJ databases">
        <authorList>
            <person name="Capua I."/>
            <person name="De Benedictis P."/>
            <person name="Joannis T."/>
            <person name="Lombin L.H."/>
            <person name="Cattoli G."/>
        </authorList>
    </citation>
    <scope>NUCLEOTIDE SEQUENCE [LARGE SCALE GENOMIC DNA]</scope>
    <source>
        <strain evidence="3 4">A7P-90m</strain>
    </source>
</reference>
<dbReference type="Pfam" id="PF02517">
    <property type="entry name" value="Rce1-like"/>
    <property type="match status" value="1"/>
</dbReference>